<keyword evidence="2" id="KW-1185">Reference proteome</keyword>
<proteinExistence type="predicted"/>
<reference evidence="1 2" key="1">
    <citation type="journal article" date="2010" name="PLoS ONE">
        <title>The glycobiome of the rumen bacterium Butyrivibrio proteoclasticus B316(T) highlights adaptation to a polysaccharide-rich environment.</title>
        <authorList>
            <person name="Kelly W.J."/>
            <person name="Leahy S.C."/>
            <person name="Altermann E."/>
            <person name="Yeoman C.J."/>
            <person name="Dunne J.C."/>
            <person name="Kong Z."/>
            <person name="Pacheco D.M."/>
            <person name="Li D."/>
            <person name="Noel S.J."/>
            <person name="Moon C.D."/>
            <person name="Cookson A.L."/>
            <person name="Attwood G.T."/>
        </authorList>
    </citation>
    <scope>NUCLEOTIDE SEQUENCE [LARGE SCALE GENOMIC DNA]</scope>
    <source>
        <strain evidence="2">ATCC 51982 / DSM 14932 / B316</strain>
        <plasmid evidence="2">Plasmid pCY360</plasmid>
    </source>
</reference>
<accession>E0S3W4</accession>
<dbReference type="RefSeq" id="WP_013282745.1">
    <property type="nucleotide sequence ID" value="NC_014389.1"/>
</dbReference>
<dbReference type="KEGG" id="bpb:bpr_II158"/>
<dbReference type="EMBL" id="CP001812">
    <property type="protein sequence ID" value="ADL36096.1"/>
    <property type="molecule type" value="Genomic_DNA"/>
</dbReference>
<evidence type="ECO:0000313" key="1">
    <source>
        <dbReference type="EMBL" id="ADL36096.1"/>
    </source>
</evidence>
<gene>
    <name evidence="1" type="ordered locus">bpr_II158</name>
</gene>
<dbReference type="HOGENOM" id="CLU_2341454_0_0_9"/>
<dbReference type="AlphaFoldDB" id="E0S3W4"/>
<name>E0S3W4_BUTPB</name>
<keyword evidence="1" id="KW-0614">Plasmid</keyword>
<dbReference type="Proteomes" id="UP000001299">
    <property type="component" value="Plasmid pCY360"/>
</dbReference>
<organism evidence="1 2">
    <name type="scientific">Butyrivibrio proteoclasticus (strain ATCC 51982 / DSM 14932 / B316)</name>
    <name type="common">Clostridium proteoclasticum</name>
    <dbReference type="NCBI Taxonomy" id="515622"/>
    <lineage>
        <taxon>Bacteria</taxon>
        <taxon>Bacillati</taxon>
        <taxon>Bacillota</taxon>
        <taxon>Clostridia</taxon>
        <taxon>Lachnospirales</taxon>
        <taxon>Lachnospiraceae</taxon>
        <taxon>Butyrivibrio</taxon>
    </lineage>
</organism>
<protein>
    <submittedName>
        <fullName evidence="1">Uncharacterized protein</fullName>
    </submittedName>
</protein>
<sequence length="97" mass="11375">MAKRVKTKRFFIETMLADSFTSKIEVSEKTYKSALKDAIENHGKQAGSKEDDFYVDMKVLERSLHKTTEKRTIFSWSICDMTFSEIRCKEGYNFITK</sequence>
<geneLocation type="plasmid" evidence="1 2">
    <name>pCY360</name>
</geneLocation>
<evidence type="ECO:0000313" key="2">
    <source>
        <dbReference type="Proteomes" id="UP000001299"/>
    </source>
</evidence>